<evidence type="ECO:0000313" key="5">
    <source>
        <dbReference type="EMBL" id="KMK12694.1"/>
    </source>
</evidence>
<dbReference type="Gene3D" id="2.160.20.10">
    <property type="entry name" value="Single-stranded right-handed beta-helix, Pectin lyase-like"/>
    <property type="match status" value="1"/>
</dbReference>
<dbReference type="PANTHER" id="PTHR31339">
    <property type="entry name" value="PECTIN LYASE-RELATED"/>
    <property type="match status" value="1"/>
</dbReference>
<proteinExistence type="inferred from homology"/>
<organism evidence="5 6">
    <name type="scientific">Pluralibacter gergoviae</name>
    <name type="common">Enterobacter gergoviae</name>
    <dbReference type="NCBI Taxonomy" id="61647"/>
    <lineage>
        <taxon>Bacteria</taxon>
        <taxon>Pseudomonadati</taxon>
        <taxon>Pseudomonadota</taxon>
        <taxon>Gammaproteobacteria</taxon>
        <taxon>Enterobacterales</taxon>
        <taxon>Enterobacteriaceae</taxon>
        <taxon>Pluralibacter</taxon>
    </lineage>
</organism>
<protein>
    <submittedName>
        <fullName evidence="5">Glycoside hydrolase family 28</fullName>
    </submittedName>
</protein>
<dbReference type="Proteomes" id="UP000036196">
    <property type="component" value="Unassembled WGS sequence"/>
</dbReference>
<dbReference type="RefSeq" id="WP_048279569.1">
    <property type="nucleotide sequence ID" value="NZ_LDZF01000016.1"/>
</dbReference>
<name>A0A0J5L2Y3_PLUGE</name>
<dbReference type="EMBL" id="LDZF01000016">
    <property type="protein sequence ID" value="KMK12694.1"/>
    <property type="molecule type" value="Genomic_DNA"/>
</dbReference>
<dbReference type="SMART" id="SM00710">
    <property type="entry name" value="PbH1"/>
    <property type="match status" value="4"/>
</dbReference>
<evidence type="ECO:0000256" key="2">
    <source>
        <dbReference type="ARBA" id="ARBA00022801"/>
    </source>
</evidence>
<dbReference type="InterPro" id="IPR006626">
    <property type="entry name" value="PbH1"/>
</dbReference>
<dbReference type="PANTHER" id="PTHR31339:SF9">
    <property type="entry name" value="PLASMIN AND FIBRONECTIN-BINDING PROTEIN A"/>
    <property type="match status" value="1"/>
</dbReference>
<dbReference type="SUPFAM" id="SSF51126">
    <property type="entry name" value="Pectin lyase-like"/>
    <property type="match status" value="1"/>
</dbReference>
<evidence type="ECO:0000313" key="6">
    <source>
        <dbReference type="Proteomes" id="UP000036196"/>
    </source>
</evidence>
<evidence type="ECO:0000256" key="4">
    <source>
        <dbReference type="RuleBase" id="RU361169"/>
    </source>
</evidence>
<keyword evidence="3 4" id="KW-0326">Glycosidase</keyword>
<dbReference type="eggNOG" id="COG5434">
    <property type="taxonomic scope" value="Bacteria"/>
</dbReference>
<evidence type="ECO:0000256" key="1">
    <source>
        <dbReference type="ARBA" id="ARBA00008834"/>
    </source>
</evidence>
<reference evidence="5 6" key="1">
    <citation type="submission" date="2015-05" db="EMBL/GenBank/DDBJ databases">
        <title>Genome sequences of Pluralibacter gergoviae.</title>
        <authorList>
            <person name="Greninger A.L."/>
            <person name="Miller S."/>
        </authorList>
    </citation>
    <scope>NUCLEOTIDE SEQUENCE [LARGE SCALE GENOMIC DNA]</scope>
    <source>
        <strain evidence="5 6">JS81F13</strain>
    </source>
</reference>
<comment type="caution">
    <text evidence="5">The sequence shown here is derived from an EMBL/GenBank/DDBJ whole genome shotgun (WGS) entry which is preliminary data.</text>
</comment>
<dbReference type="InterPro" id="IPR011050">
    <property type="entry name" value="Pectin_lyase_fold/virulence"/>
</dbReference>
<dbReference type="InterPro" id="IPR051801">
    <property type="entry name" value="GH28_Enzymes"/>
</dbReference>
<dbReference type="Pfam" id="PF00295">
    <property type="entry name" value="Glyco_hydro_28"/>
    <property type="match status" value="1"/>
</dbReference>
<dbReference type="PATRIC" id="fig|61647.15.peg.1325"/>
<dbReference type="GO" id="GO:0004650">
    <property type="term" value="F:polygalacturonase activity"/>
    <property type="evidence" value="ECO:0007669"/>
    <property type="project" value="InterPro"/>
</dbReference>
<dbReference type="GO" id="GO:0005975">
    <property type="term" value="P:carbohydrate metabolic process"/>
    <property type="evidence" value="ECO:0007669"/>
    <property type="project" value="InterPro"/>
</dbReference>
<dbReference type="InterPro" id="IPR000743">
    <property type="entry name" value="Glyco_hydro_28"/>
</dbReference>
<accession>A0A0J5L2Y3</accession>
<keyword evidence="2 4" id="KW-0378">Hydrolase</keyword>
<comment type="similarity">
    <text evidence="1 4">Belongs to the glycosyl hydrolase 28 family.</text>
</comment>
<gene>
    <name evidence="5" type="ORF">ABW06_15665</name>
</gene>
<sequence>MTAKTLSVNDFGATGRGLRRDTAAIQRAIDAGAADGCEVIIPQGTWLTGALFLRTGSRLRLAAGATLLGATDIADYPEIFSRIAGVEMCWPAAILNAIDVSGVEITGSGTIDGQGPHWWNLYWGENQNGGLRREYDEQGLRWIADYLIKRPRACLLHNVRGARVADITFRRSGFWNLQITYCEDVLVSGVTIRDNHGPSTDGIDIDSSRRVRVTGCDIACGDDGIAVKSGRDGDGLRVNRPSEAIEIDRCVIRSGYGVTLGSEVSGGIRNVHIHDIDFDGAACGLRMKSARERGGVIENVRAENLRMRNVQFPFSWIMDWHNAYNRKRMDNPDALPESWRAVASRVPEAMEMTRVRNIAVSGVEATLSEDYALPARAFDLVAFPERPMQNVSFSDCRIAAGEFGRIVAVEGMNFSNVQVSVSGNNDAGNDTFDNR</sequence>
<keyword evidence="6" id="KW-1185">Reference proteome</keyword>
<dbReference type="InterPro" id="IPR012334">
    <property type="entry name" value="Pectin_lyas_fold"/>
</dbReference>
<evidence type="ECO:0000256" key="3">
    <source>
        <dbReference type="ARBA" id="ARBA00023295"/>
    </source>
</evidence>
<dbReference type="STRING" id="61647.LG71_25355"/>
<dbReference type="AlphaFoldDB" id="A0A0J5L2Y3"/>